<dbReference type="AlphaFoldDB" id="A0A392SDL3"/>
<keyword evidence="2" id="KW-1185">Reference proteome</keyword>
<accession>A0A392SDL3</accession>
<evidence type="ECO:0000313" key="2">
    <source>
        <dbReference type="Proteomes" id="UP000265520"/>
    </source>
</evidence>
<protein>
    <submittedName>
        <fullName evidence="1">Uncharacterized protein</fullName>
    </submittedName>
</protein>
<reference evidence="1 2" key="1">
    <citation type="journal article" date="2018" name="Front. Plant Sci.">
        <title>Red Clover (Trifolium pratense) and Zigzag Clover (T. medium) - A Picture of Genomic Similarities and Differences.</title>
        <authorList>
            <person name="Dluhosova J."/>
            <person name="Istvanek J."/>
            <person name="Nedelnik J."/>
            <person name="Repkova J."/>
        </authorList>
    </citation>
    <scope>NUCLEOTIDE SEQUENCE [LARGE SCALE GENOMIC DNA]</scope>
    <source>
        <strain evidence="2">cv. 10/8</strain>
        <tissue evidence="1">Leaf</tissue>
    </source>
</reference>
<feature type="non-terminal residue" evidence="1">
    <location>
        <position position="1"/>
    </location>
</feature>
<organism evidence="1 2">
    <name type="scientific">Trifolium medium</name>
    <dbReference type="NCBI Taxonomy" id="97028"/>
    <lineage>
        <taxon>Eukaryota</taxon>
        <taxon>Viridiplantae</taxon>
        <taxon>Streptophyta</taxon>
        <taxon>Embryophyta</taxon>
        <taxon>Tracheophyta</taxon>
        <taxon>Spermatophyta</taxon>
        <taxon>Magnoliopsida</taxon>
        <taxon>eudicotyledons</taxon>
        <taxon>Gunneridae</taxon>
        <taxon>Pentapetalae</taxon>
        <taxon>rosids</taxon>
        <taxon>fabids</taxon>
        <taxon>Fabales</taxon>
        <taxon>Fabaceae</taxon>
        <taxon>Papilionoideae</taxon>
        <taxon>50 kb inversion clade</taxon>
        <taxon>NPAAA clade</taxon>
        <taxon>Hologalegina</taxon>
        <taxon>IRL clade</taxon>
        <taxon>Trifolieae</taxon>
        <taxon>Trifolium</taxon>
    </lineage>
</organism>
<dbReference type="Proteomes" id="UP000265520">
    <property type="component" value="Unassembled WGS sequence"/>
</dbReference>
<evidence type="ECO:0000313" key="1">
    <source>
        <dbReference type="EMBL" id="MCI46040.1"/>
    </source>
</evidence>
<proteinExistence type="predicted"/>
<name>A0A392SDL3_9FABA</name>
<sequence>VEGEAMAILEAMREATSRGWSNIVFETPKLWLMQYKLIIMVYQS</sequence>
<comment type="caution">
    <text evidence="1">The sequence shown here is derived from an EMBL/GenBank/DDBJ whole genome shotgun (WGS) entry which is preliminary data.</text>
</comment>
<dbReference type="EMBL" id="LXQA010351997">
    <property type="protein sequence ID" value="MCI46040.1"/>
    <property type="molecule type" value="Genomic_DNA"/>
</dbReference>